<sequence>MIRQLRLSDGTRRRLLKQRHSQLVQRKELRLRQYVDELKMRDAARESLLISIKNRLVEHCHQLVEPGAEDIAVSSSDGSITDVVDEFDRRLRDRLSRVESCLTTKSRLVRLCRQYDRSAMESAACITDDDAVDDIVAELERCIGRKFEAQKQRHREQIEQSKRRHDIAIDDHKRSLQASLQSFEQQKQRHGTQVSKWKVKCDAIEQQVAEYEDVLAETQEFARQYDQLAHSLESTQKTLDEVKARSERRETSLRDAQQEVASARDRIHDVEQQMLGTQKLLEHERTKSKTIEDSLTTLQLRMIEAQDNFATLRKQKDDNLEQIRAKVTNAALQVVSLTRRGDVCVQPVAEGFHCAHGRQELSAITHCGWILCNECWMDRIGGGTRCIWCHKTECGTTGLPLIAVQSDMDSWNQEACAVGARLESTFLGVQHTPPTS</sequence>
<gene>
    <name evidence="2" type="ORF">LTR05_008593</name>
</gene>
<accession>A0AAN7PJP2</accession>
<dbReference type="Proteomes" id="UP001309876">
    <property type="component" value="Unassembled WGS sequence"/>
</dbReference>
<comment type="caution">
    <text evidence="2">The sequence shown here is derived from an EMBL/GenBank/DDBJ whole genome shotgun (WGS) entry which is preliminary data.</text>
</comment>
<evidence type="ECO:0000313" key="3">
    <source>
        <dbReference type="Proteomes" id="UP001309876"/>
    </source>
</evidence>
<organism evidence="2 3">
    <name type="scientific">Lithohypha guttulata</name>
    <dbReference type="NCBI Taxonomy" id="1690604"/>
    <lineage>
        <taxon>Eukaryota</taxon>
        <taxon>Fungi</taxon>
        <taxon>Dikarya</taxon>
        <taxon>Ascomycota</taxon>
        <taxon>Pezizomycotina</taxon>
        <taxon>Eurotiomycetes</taxon>
        <taxon>Chaetothyriomycetidae</taxon>
        <taxon>Chaetothyriales</taxon>
        <taxon>Trichomeriaceae</taxon>
        <taxon>Lithohypha</taxon>
    </lineage>
</organism>
<dbReference type="Gene3D" id="1.20.5.340">
    <property type="match status" value="1"/>
</dbReference>
<reference evidence="2 3" key="1">
    <citation type="submission" date="2023-08" db="EMBL/GenBank/DDBJ databases">
        <title>Black Yeasts Isolated from many extreme environments.</title>
        <authorList>
            <person name="Coleine C."/>
            <person name="Stajich J.E."/>
            <person name="Selbmann L."/>
        </authorList>
    </citation>
    <scope>NUCLEOTIDE SEQUENCE [LARGE SCALE GENOMIC DNA]</scope>
    <source>
        <strain evidence="2 3">CCFEE 5910</strain>
    </source>
</reference>
<evidence type="ECO:0000256" key="1">
    <source>
        <dbReference type="SAM" id="MobiDB-lite"/>
    </source>
</evidence>
<protein>
    <submittedName>
        <fullName evidence="2">Uncharacterized protein</fullName>
    </submittedName>
</protein>
<keyword evidence="3" id="KW-1185">Reference proteome</keyword>
<evidence type="ECO:0000313" key="2">
    <source>
        <dbReference type="EMBL" id="KAK5080482.1"/>
    </source>
</evidence>
<proteinExistence type="predicted"/>
<dbReference type="EMBL" id="JAVRRJ010000014">
    <property type="protein sequence ID" value="KAK5080482.1"/>
    <property type="molecule type" value="Genomic_DNA"/>
</dbReference>
<feature type="region of interest" description="Disordered" evidence="1">
    <location>
        <begin position="244"/>
        <end position="263"/>
    </location>
</feature>
<dbReference type="AlphaFoldDB" id="A0AAN7PJP2"/>
<name>A0AAN7PJP2_9EURO</name>